<dbReference type="GO" id="GO:0015074">
    <property type="term" value="P:DNA integration"/>
    <property type="evidence" value="ECO:0007669"/>
    <property type="project" value="UniProtKB-KW"/>
</dbReference>
<protein>
    <submittedName>
        <fullName evidence="5">Probable site-specific integrase/recombinase</fullName>
    </submittedName>
</protein>
<comment type="caution">
    <text evidence="5">The sequence shown here is derived from an EMBL/GenBank/DDBJ whole genome shotgun (WGS) entry which is preliminary data.</text>
</comment>
<dbReference type="InterPro" id="IPR050090">
    <property type="entry name" value="Tyrosine_recombinase_XerCD"/>
</dbReference>
<dbReference type="Gene3D" id="1.10.150.130">
    <property type="match status" value="1"/>
</dbReference>
<dbReference type="OrthoDB" id="6388170at2"/>
<proteinExistence type="predicted"/>
<dbReference type="RefSeq" id="WP_007801185.1">
    <property type="nucleotide sequence ID" value="NZ_DS022276.1"/>
</dbReference>
<dbReference type="HOGENOM" id="CLU_027562_32_1_5"/>
<keyword evidence="2" id="KW-0238">DNA-binding</keyword>
<accession>Q0FPA2</accession>
<dbReference type="PANTHER" id="PTHR30349:SF94">
    <property type="entry name" value="INTEGRASE_RECOMBINASE HI_1414-RELATED"/>
    <property type="match status" value="1"/>
</dbReference>
<dbReference type="STRING" id="314265.R2601_26826"/>
<gene>
    <name evidence="5" type="ORF">R2601_26826</name>
</gene>
<dbReference type="InterPro" id="IPR002104">
    <property type="entry name" value="Integrase_catalytic"/>
</dbReference>
<dbReference type="InterPro" id="IPR011010">
    <property type="entry name" value="DNA_brk_join_enz"/>
</dbReference>
<evidence type="ECO:0000256" key="3">
    <source>
        <dbReference type="ARBA" id="ARBA00023172"/>
    </source>
</evidence>
<evidence type="ECO:0000256" key="2">
    <source>
        <dbReference type="ARBA" id="ARBA00023125"/>
    </source>
</evidence>
<evidence type="ECO:0000313" key="5">
    <source>
        <dbReference type="EMBL" id="EAU45957.1"/>
    </source>
</evidence>
<dbReference type="AlphaFoldDB" id="Q0FPA2"/>
<dbReference type="EMBL" id="AATQ01000019">
    <property type="protein sequence ID" value="EAU45957.1"/>
    <property type="molecule type" value="Genomic_DNA"/>
</dbReference>
<organism evidence="5 6">
    <name type="scientific">Salipiger bermudensis (strain DSM 26914 / JCM 13377 / KCTC 12554 / HTCC2601)</name>
    <name type="common">Pelagibaca bermudensis</name>
    <dbReference type="NCBI Taxonomy" id="314265"/>
    <lineage>
        <taxon>Bacteria</taxon>
        <taxon>Pseudomonadati</taxon>
        <taxon>Pseudomonadota</taxon>
        <taxon>Alphaproteobacteria</taxon>
        <taxon>Rhodobacterales</taxon>
        <taxon>Roseobacteraceae</taxon>
        <taxon>Salipiger</taxon>
    </lineage>
</organism>
<keyword evidence="3" id="KW-0233">DNA recombination</keyword>
<dbReference type="Proteomes" id="UP000006230">
    <property type="component" value="Unassembled WGS sequence"/>
</dbReference>
<keyword evidence="6" id="KW-1185">Reference proteome</keyword>
<evidence type="ECO:0000256" key="1">
    <source>
        <dbReference type="ARBA" id="ARBA00022908"/>
    </source>
</evidence>
<dbReference type="eggNOG" id="COG0582">
    <property type="taxonomic scope" value="Bacteria"/>
</dbReference>
<dbReference type="GO" id="GO:0006310">
    <property type="term" value="P:DNA recombination"/>
    <property type="evidence" value="ECO:0007669"/>
    <property type="project" value="UniProtKB-KW"/>
</dbReference>
<keyword evidence="1" id="KW-0229">DNA integration</keyword>
<dbReference type="InterPro" id="IPR010998">
    <property type="entry name" value="Integrase_recombinase_N"/>
</dbReference>
<dbReference type="SUPFAM" id="SSF56349">
    <property type="entry name" value="DNA breaking-rejoining enzymes"/>
    <property type="match status" value="1"/>
</dbReference>
<dbReference type="PANTHER" id="PTHR30349">
    <property type="entry name" value="PHAGE INTEGRASE-RELATED"/>
    <property type="match status" value="1"/>
</dbReference>
<evidence type="ECO:0000259" key="4">
    <source>
        <dbReference type="PROSITE" id="PS51898"/>
    </source>
</evidence>
<reference evidence="5 6" key="1">
    <citation type="journal article" date="2010" name="J. Bacteriol.">
        <title>Genome sequences of Pelagibaca bermudensis HTCC2601T and Maritimibacter alkaliphilus HTCC2654T, the type strains of two marine Roseobacter genera.</title>
        <authorList>
            <person name="Thrash J.C."/>
            <person name="Cho J.C."/>
            <person name="Ferriera S."/>
            <person name="Johnson J."/>
            <person name="Vergin K.L."/>
            <person name="Giovannoni S.J."/>
        </authorList>
    </citation>
    <scope>NUCLEOTIDE SEQUENCE [LARGE SCALE GENOMIC DNA]</scope>
    <source>
        <strain evidence="6">DSM 26914 / JCM 13377 / KCTC 12554 / HTCC2601</strain>
    </source>
</reference>
<name>Q0FPA2_SALBH</name>
<evidence type="ECO:0000313" key="6">
    <source>
        <dbReference type="Proteomes" id="UP000006230"/>
    </source>
</evidence>
<sequence>MAAIRNRNGKWHAQVRIKGHASQTKSFTTKRDAERWAKQTEAELQASALRIDIRVLDRVTVRDLLERYRREVTATKRGAASESKRIDGFLRQTWVDRTLSKVTPQVFSRYRDERLRTVRPGTVIRDLGLLRSIFEVARLEWDVPLQNNPLANVRKPKAPDPRERRLRPGELDLLLTACQSYRNDWLRAGIVLAIETGMRRGEILSIRWCDVSMDTSTLTIRETKNGHARRIPLTAVAVDVLRDMLEVCDDSSVRIFPVSANAFRQCWQRCKGKVAEDYKQIESLRFHDLRHEAVSRFFEMGLSVPEVALISGHRDPRMLFRYTHLRAENIVLKFNKAGSAA</sequence>
<dbReference type="Pfam" id="PF00589">
    <property type="entry name" value="Phage_integrase"/>
    <property type="match status" value="1"/>
</dbReference>
<dbReference type="GO" id="GO:0003677">
    <property type="term" value="F:DNA binding"/>
    <property type="evidence" value="ECO:0007669"/>
    <property type="project" value="UniProtKB-KW"/>
</dbReference>
<dbReference type="CDD" id="cd00796">
    <property type="entry name" value="INT_Rci_Hp1_C"/>
    <property type="match status" value="1"/>
</dbReference>
<dbReference type="Gene3D" id="1.10.443.10">
    <property type="entry name" value="Intergrase catalytic core"/>
    <property type="match status" value="1"/>
</dbReference>
<feature type="domain" description="Tyr recombinase" evidence="4">
    <location>
        <begin position="161"/>
        <end position="335"/>
    </location>
</feature>
<dbReference type="InterPro" id="IPR013762">
    <property type="entry name" value="Integrase-like_cat_sf"/>
</dbReference>
<dbReference type="PROSITE" id="PS51898">
    <property type="entry name" value="TYR_RECOMBINASE"/>
    <property type="match status" value="1"/>
</dbReference>